<feature type="chain" id="PRO_5043579331" description="Phosphatidylinositol-specific phospholipase C X domain-containing protein" evidence="2">
    <location>
        <begin position="28"/>
        <end position="404"/>
    </location>
</feature>
<feature type="region of interest" description="Disordered" evidence="1">
    <location>
        <begin position="320"/>
        <end position="376"/>
    </location>
</feature>
<evidence type="ECO:0000256" key="1">
    <source>
        <dbReference type="SAM" id="MobiDB-lite"/>
    </source>
</evidence>
<reference evidence="4" key="1">
    <citation type="submission" date="2016-04" db="EMBL/GenBank/DDBJ databases">
        <authorList>
            <person name="Nguyen H.D."/>
            <person name="Kesanakurti P."/>
            <person name="Cullis J."/>
            <person name="Levesque C.A."/>
            <person name="Hambleton S."/>
        </authorList>
    </citation>
    <scope>NUCLEOTIDE SEQUENCE</scope>
    <source>
        <strain evidence="4">DAOMC 238032</strain>
    </source>
</reference>
<dbReference type="Gene3D" id="3.20.20.190">
    <property type="entry name" value="Phosphatidylinositol (PI) phosphodiesterase"/>
    <property type="match status" value="1"/>
</dbReference>
<dbReference type="InterPro" id="IPR017946">
    <property type="entry name" value="PLC-like_Pdiesterase_TIM-brl"/>
</dbReference>
<dbReference type="AlphaFoldDB" id="A0A177V5Q2"/>
<organism evidence="4 5">
    <name type="scientific">Tilletia caries</name>
    <name type="common">wheat bunt fungus</name>
    <dbReference type="NCBI Taxonomy" id="13290"/>
    <lineage>
        <taxon>Eukaryota</taxon>
        <taxon>Fungi</taxon>
        <taxon>Dikarya</taxon>
        <taxon>Basidiomycota</taxon>
        <taxon>Ustilaginomycotina</taxon>
        <taxon>Exobasidiomycetes</taxon>
        <taxon>Tilletiales</taxon>
        <taxon>Tilletiaceae</taxon>
        <taxon>Tilletia</taxon>
    </lineage>
</organism>
<dbReference type="Pfam" id="PF26146">
    <property type="entry name" value="PI-PLC_X"/>
    <property type="match status" value="1"/>
</dbReference>
<reference evidence="4" key="2">
    <citation type="journal article" date="2019" name="IMA Fungus">
        <title>Genome sequencing and comparison of five Tilletia species to identify candidate genes for the detection of regulated species infecting wheat.</title>
        <authorList>
            <person name="Nguyen H.D.T."/>
            <person name="Sultana T."/>
            <person name="Kesanakurti P."/>
            <person name="Hambleton S."/>
        </authorList>
    </citation>
    <scope>NUCLEOTIDE SEQUENCE</scope>
    <source>
        <strain evidence="4">DAOMC 238032</strain>
    </source>
</reference>
<evidence type="ECO:0000313" key="6">
    <source>
        <dbReference type="Proteomes" id="UP000836402"/>
    </source>
</evidence>
<feature type="compositionally biased region" description="Low complexity" evidence="1">
    <location>
        <begin position="351"/>
        <end position="360"/>
    </location>
</feature>
<dbReference type="PANTHER" id="PTHR13593:SF140">
    <property type="entry name" value="PLC-LIKE PHOSPHODIESTERASE"/>
    <property type="match status" value="1"/>
</dbReference>
<dbReference type="GO" id="GO:0008081">
    <property type="term" value="F:phosphoric diester hydrolase activity"/>
    <property type="evidence" value="ECO:0007669"/>
    <property type="project" value="InterPro"/>
</dbReference>
<feature type="compositionally biased region" description="Gly residues" evidence="1">
    <location>
        <begin position="361"/>
        <end position="371"/>
    </location>
</feature>
<dbReference type="PANTHER" id="PTHR13593">
    <property type="match status" value="1"/>
</dbReference>
<comment type="caution">
    <text evidence="4">The sequence shown here is derived from an EMBL/GenBank/DDBJ whole genome shotgun (WGS) entry which is preliminary data.</text>
</comment>
<evidence type="ECO:0000256" key="2">
    <source>
        <dbReference type="SAM" id="SignalP"/>
    </source>
</evidence>
<accession>A0A177V5Q2</accession>
<evidence type="ECO:0008006" key="7">
    <source>
        <dbReference type="Google" id="ProtNLM"/>
    </source>
</evidence>
<keyword evidence="6" id="KW-1185">Reference proteome</keyword>
<feature type="signal peptide" evidence="2">
    <location>
        <begin position="1"/>
        <end position="27"/>
    </location>
</feature>
<dbReference type="Proteomes" id="UP000077671">
    <property type="component" value="Unassembled WGS sequence"/>
</dbReference>
<evidence type="ECO:0000313" key="4">
    <source>
        <dbReference type="EMBL" id="KAE8265252.1"/>
    </source>
</evidence>
<dbReference type="EMBL" id="LWDD02000021">
    <property type="protein sequence ID" value="KAE8265252.1"/>
    <property type="molecule type" value="Genomic_DNA"/>
</dbReference>
<name>A0A177V5Q2_9BASI</name>
<dbReference type="EMBL" id="CAJHJG010001159">
    <property type="protein sequence ID" value="CAD6909778.1"/>
    <property type="molecule type" value="Genomic_DNA"/>
</dbReference>
<dbReference type="GO" id="GO:0006629">
    <property type="term" value="P:lipid metabolic process"/>
    <property type="evidence" value="ECO:0007669"/>
    <property type="project" value="InterPro"/>
</dbReference>
<feature type="compositionally biased region" description="Polar residues" evidence="1">
    <location>
        <begin position="325"/>
        <end position="350"/>
    </location>
</feature>
<proteinExistence type="predicted"/>
<evidence type="ECO:0000313" key="5">
    <source>
        <dbReference type="Proteomes" id="UP000077671"/>
    </source>
</evidence>
<reference evidence="3" key="3">
    <citation type="submission" date="2020-10" db="EMBL/GenBank/DDBJ databases">
        <authorList>
            <person name="Sedaghatjoo S."/>
        </authorList>
    </citation>
    <scope>NUCLEOTIDE SEQUENCE</scope>
    <source>
        <strain evidence="3">AZH3</strain>
    </source>
</reference>
<protein>
    <recommendedName>
        <fullName evidence="7">Phosphatidylinositol-specific phospholipase C X domain-containing protein</fullName>
    </recommendedName>
</protein>
<evidence type="ECO:0000313" key="3">
    <source>
        <dbReference type="EMBL" id="CAD6909778.1"/>
    </source>
</evidence>
<dbReference type="Proteomes" id="UP000836402">
    <property type="component" value="Unassembled WGS sequence"/>
</dbReference>
<keyword evidence="2" id="KW-0732">Signal</keyword>
<dbReference type="SUPFAM" id="SSF51695">
    <property type="entry name" value="PLC-like phosphodiesterases"/>
    <property type="match status" value="1"/>
</dbReference>
<sequence length="404" mass="42717">MKPASFCLAAVAPLLLATFTLVPAAEALPFPSWVSSLLNPRATVCNGFASNCDKKYSNFTVIGTHDSYAISASNLAANQDVSITAQLNAGIRMLQSQAHQSTNRTIKGASGIDLCHTSCSLYQGGSLESYLTEIKAWVDQNPTEVLTILIVNSDSLPASQFAKAYESTGLAAKSYRPSRTTGRIEKSDWPTLGTLIDAGTPVVNFLTSYADDSVGILINEFTSMWEPRYNQVTTPFNCSVDRIARGYDPTNLMYIANHFKDQSVFGSTTIVIPDKKNMPKTNSKAEVLADANNCASMHSSYPTFILVDFFNTPRRGGPLEAAAQMNGTPWSSNSTGVPAGSITASDATIPSSGNGTSTGTSGSGTGTGTGTGMKNSAESRLPAFEAHLSLLLMTSVIATLALLA</sequence>
<gene>
    <name evidence="4" type="ORF">A4X03_0g388</name>
    <name evidence="3" type="ORF">JKIAZH3_G9491</name>
</gene>
<dbReference type="InterPro" id="IPR051057">
    <property type="entry name" value="PI-PLC_domain"/>
</dbReference>